<evidence type="ECO:0000313" key="2">
    <source>
        <dbReference type="Proteomes" id="UP000008177"/>
    </source>
</evidence>
<dbReference type="HOGENOM" id="CLU_2621747_0_0_1"/>
<name>G2Y6I3_BOTF4</name>
<sequence length="78" mass="8818">MATLIHLQLLVMCFEDKLKAHNQTIRNGKTLVNEPVHIQFLSASTSMTGLYDSTIHEDPYGFVAYQLSRVTDYILTSS</sequence>
<dbReference type="InParanoid" id="G2Y6I3"/>
<dbReference type="Proteomes" id="UP000008177">
    <property type="component" value="Unplaced contigs"/>
</dbReference>
<dbReference type="AlphaFoldDB" id="G2Y6I3"/>
<evidence type="ECO:0000313" key="1">
    <source>
        <dbReference type="EMBL" id="CCD48235.1"/>
    </source>
</evidence>
<organism evidence="1 2">
    <name type="scientific">Botryotinia fuckeliana (strain T4)</name>
    <name type="common">Noble rot fungus</name>
    <name type="synonym">Botrytis cinerea</name>
    <dbReference type="NCBI Taxonomy" id="999810"/>
    <lineage>
        <taxon>Eukaryota</taxon>
        <taxon>Fungi</taxon>
        <taxon>Dikarya</taxon>
        <taxon>Ascomycota</taxon>
        <taxon>Pezizomycotina</taxon>
        <taxon>Leotiomycetes</taxon>
        <taxon>Helotiales</taxon>
        <taxon>Sclerotiniaceae</taxon>
        <taxon>Botrytis</taxon>
    </lineage>
</organism>
<gene>
    <name evidence="1" type="ORF">BofuT4_P035280.1</name>
</gene>
<dbReference type="EMBL" id="FQ790292">
    <property type="protein sequence ID" value="CCD48235.1"/>
    <property type="molecule type" value="Genomic_DNA"/>
</dbReference>
<protein>
    <submittedName>
        <fullName evidence="1">Uncharacterized protein</fullName>
    </submittedName>
</protein>
<accession>G2Y6I3</accession>
<proteinExistence type="predicted"/>
<reference evidence="2" key="1">
    <citation type="journal article" date="2011" name="PLoS Genet.">
        <title>Genomic analysis of the necrotrophic fungal pathogens Sclerotinia sclerotiorum and Botrytis cinerea.</title>
        <authorList>
            <person name="Amselem J."/>
            <person name="Cuomo C.A."/>
            <person name="van Kan J.A."/>
            <person name="Viaud M."/>
            <person name="Benito E.P."/>
            <person name="Couloux A."/>
            <person name="Coutinho P.M."/>
            <person name="de Vries R.P."/>
            <person name="Dyer P.S."/>
            <person name="Fillinger S."/>
            <person name="Fournier E."/>
            <person name="Gout L."/>
            <person name="Hahn M."/>
            <person name="Kohn L."/>
            <person name="Lapalu N."/>
            <person name="Plummer K.M."/>
            <person name="Pradier J.M."/>
            <person name="Quevillon E."/>
            <person name="Sharon A."/>
            <person name="Simon A."/>
            <person name="ten Have A."/>
            <person name="Tudzynski B."/>
            <person name="Tudzynski P."/>
            <person name="Wincker P."/>
            <person name="Andrew M."/>
            <person name="Anthouard V."/>
            <person name="Beever R.E."/>
            <person name="Beffa R."/>
            <person name="Benoit I."/>
            <person name="Bouzid O."/>
            <person name="Brault B."/>
            <person name="Chen Z."/>
            <person name="Choquer M."/>
            <person name="Collemare J."/>
            <person name="Cotton P."/>
            <person name="Danchin E.G."/>
            <person name="Da Silva C."/>
            <person name="Gautier A."/>
            <person name="Giraud C."/>
            <person name="Giraud T."/>
            <person name="Gonzalez C."/>
            <person name="Grossetete S."/>
            <person name="Guldener U."/>
            <person name="Henrissat B."/>
            <person name="Howlett B.J."/>
            <person name="Kodira C."/>
            <person name="Kretschmer M."/>
            <person name="Lappartient A."/>
            <person name="Leroch M."/>
            <person name="Levis C."/>
            <person name="Mauceli E."/>
            <person name="Neuveglise C."/>
            <person name="Oeser B."/>
            <person name="Pearson M."/>
            <person name="Poulain J."/>
            <person name="Poussereau N."/>
            <person name="Quesneville H."/>
            <person name="Rascle C."/>
            <person name="Schumacher J."/>
            <person name="Segurens B."/>
            <person name="Sexton A."/>
            <person name="Silva E."/>
            <person name="Sirven C."/>
            <person name="Soanes D.M."/>
            <person name="Talbot N.J."/>
            <person name="Templeton M."/>
            <person name="Yandava C."/>
            <person name="Yarden O."/>
            <person name="Zeng Q."/>
            <person name="Rollins J.A."/>
            <person name="Lebrun M.H."/>
            <person name="Dickman M."/>
        </authorList>
    </citation>
    <scope>NUCLEOTIDE SEQUENCE [LARGE SCALE GENOMIC DNA]</scope>
    <source>
        <strain evidence="2">T4</strain>
    </source>
</reference>